<comment type="caution">
    <text evidence="1">The sequence shown here is derived from an EMBL/GenBank/DDBJ whole genome shotgun (WGS) entry which is preliminary data.</text>
</comment>
<gene>
    <name evidence="1" type="ORF">QE152_g31278</name>
</gene>
<proteinExistence type="predicted"/>
<evidence type="ECO:0008006" key="3">
    <source>
        <dbReference type="Google" id="ProtNLM"/>
    </source>
</evidence>
<dbReference type="Proteomes" id="UP001458880">
    <property type="component" value="Unassembled WGS sequence"/>
</dbReference>
<evidence type="ECO:0000313" key="2">
    <source>
        <dbReference type="Proteomes" id="UP001458880"/>
    </source>
</evidence>
<reference evidence="1 2" key="1">
    <citation type="journal article" date="2024" name="BMC Genomics">
        <title>De novo assembly and annotation of Popillia japonica's genome with initial clues to its potential as an invasive pest.</title>
        <authorList>
            <person name="Cucini C."/>
            <person name="Boschi S."/>
            <person name="Funari R."/>
            <person name="Cardaioli E."/>
            <person name="Iannotti N."/>
            <person name="Marturano G."/>
            <person name="Paoli F."/>
            <person name="Bruttini M."/>
            <person name="Carapelli A."/>
            <person name="Frati F."/>
            <person name="Nardi F."/>
        </authorList>
    </citation>
    <scope>NUCLEOTIDE SEQUENCE [LARGE SCALE GENOMIC DNA]</scope>
    <source>
        <strain evidence="1">DMR45628</strain>
    </source>
</reference>
<accession>A0AAW1JBY0</accession>
<sequence>MDMLAPNILDGFVGLGARFDSHPQLEPRPQYLGSCIDNCRTARLKGPHPRSNMLVEHVGTERLVQHIGSWICSLPTCSTDLLGWALGSIVIPNSNRAPNILDRALITVERLARYGLNSQFILFMEN</sequence>
<keyword evidence="2" id="KW-1185">Reference proteome</keyword>
<organism evidence="1 2">
    <name type="scientific">Popillia japonica</name>
    <name type="common">Japanese beetle</name>
    <dbReference type="NCBI Taxonomy" id="7064"/>
    <lineage>
        <taxon>Eukaryota</taxon>
        <taxon>Metazoa</taxon>
        <taxon>Ecdysozoa</taxon>
        <taxon>Arthropoda</taxon>
        <taxon>Hexapoda</taxon>
        <taxon>Insecta</taxon>
        <taxon>Pterygota</taxon>
        <taxon>Neoptera</taxon>
        <taxon>Endopterygota</taxon>
        <taxon>Coleoptera</taxon>
        <taxon>Polyphaga</taxon>
        <taxon>Scarabaeiformia</taxon>
        <taxon>Scarabaeidae</taxon>
        <taxon>Rutelinae</taxon>
        <taxon>Popillia</taxon>
    </lineage>
</organism>
<evidence type="ECO:0000313" key="1">
    <source>
        <dbReference type="EMBL" id="KAK9700402.1"/>
    </source>
</evidence>
<dbReference type="EMBL" id="JASPKY010000438">
    <property type="protein sequence ID" value="KAK9700402.1"/>
    <property type="molecule type" value="Genomic_DNA"/>
</dbReference>
<dbReference type="AlphaFoldDB" id="A0AAW1JBY0"/>
<name>A0AAW1JBY0_POPJA</name>
<protein>
    <recommendedName>
        <fullName evidence="3">RNase H type-1 domain-containing protein</fullName>
    </recommendedName>
</protein>